<dbReference type="GO" id="GO:0030145">
    <property type="term" value="F:manganese ion binding"/>
    <property type="evidence" value="ECO:0007669"/>
    <property type="project" value="InterPro"/>
</dbReference>
<evidence type="ECO:0000256" key="2">
    <source>
        <dbReference type="ARBA" id="ARBA00013064"/>
    </source>
</evidence>
<keyword evidence="3" id="KW-0378">Hydrolase</keyword>
<evidence type="ECO:0000256" key="1">
    <source>
        <dbReference type="ARBA" id="ARBA00005750"/>
    </source>
</evidence>
<dbReference type="AlphaFoldDB" id="A0A2T3FYY1"/>
<dbReference type="GO" id="GO:0004725">
    <property type="term" value="F:protein tyrosine phosphatase activity"/>
    <property type="evidence" value="ECO:0007669"/>
    <property type="project" value="UniProtKB-EC"/>
</dbReference>
<reference evidence="6 7" key="1">
    <citation type="journal article" date="2019" name="Int. J. Syst. Evol. Microbiol.">
        <title>Faecalibacillus intestinalis gen. nov., sp. nov. and Faecalibacillus faecis sp. nov., isolated from human faeces.</title>
        <authorList>
            <person name="Seo B."/>
            <person name="Jeon K."/>
            <person name="Baek I."/>
            <person name="Lee Y.M."/>
            <person name="Baek K."/>
            <person name="Ko G."/>
        </authorList>
    </citation>
    <scope>NUCLEOTIDE SEQUENCE [LARGE SCALE GENOMIC DNA]</scope>
    <source>
        <strain evidence="6 7">SNUG30099</strain>
    </source>
</reference>
<sequence>MAFIDIHGHYAWDIDDGMPSLEDAKKALEKAKNNRISTIVATPHVVSGKHTLKDLEIIKDRIHDLKELAKVYNIEVLEGCELFLNHDYLEALEQNIFIPIENTHYLLVEFDVRKELGNENEVEDRLYEIQYKGYTPVIAHVERYFKGSLDIERIQDFIDNGYLIQVNATSFLGYHGKHAQKFAYQLLNQGLLHVIATDTHRCDGHRSPCLQEVFDLLVKKYSYEDIHTLMYENPLHIINNEEVDPIEGKTSFFKKIFKRR</sequence>
<dbReference type="PANTHER" id="PTHR39181:SF1">
    <property type="entry name" value="TYROSINE-PROTEIN PHOSPHATASE YWQE"/>
    <property type="match status" value="1"/>
</dbReference>
<dbReference type="SUPFAM" id="SSF89550">
    <property type="entry name" value="PHP domain-like"/>
    <property type="match status" value="1"/>
</dbReference>
<dbReference type="RefSeq" id="WP_107030028.1">
    <property type="nucleotide sequence ID" value="NZ_PYLQ01000011.1"/>
</dbReference>
<comment type="catalytic activity">
    <reaction evidence="5">
        <text>O-phospho-L-tyrosyl-[protein] + H2O = L-tyrosyl-[protein] + phosphate</text>
        <dbReference type="Rhea" id="RHEA:10684"/>
        <dbReference type="Rhea" id="RHEA-COMP:10136"/>
        <dbReference type="Rhea" id="RHEA-COMP:20101"/>
        <dbReference type="ChEBI" id="CHEBI:15377"/>
        <dbReference type="ChEBI" id="CHEBI:43474"/>
        <dbReference type="ChEBI" id="CHEBI:46858"/>
        <dbReference type="ChEBI" id="CHEBI:61978"/>
        <dbReference type="EC" id="3.1.3.48"/>
    </reaction>
</comment>
<keyword evidence="4" id="KW-0904">Protein phosphatase</keyword>
<dbReference type="InterPro" id="IPR016667">
    <property type="entry name" value="Caps_polysacc_synth_CpsB/CapC"/>
</dbReference>
<evidence type="ECO:0000256" key="5">
    <source>
        <dbReference type="ARBA" id="ARBA00051722"/>
    </source>
</evidence>
<dbReference type="InterPro" id="IPR016195">
    <property type="entry name" value="Pol/histidinol_Pase-like"/>
</dbReference>
<evidence type="ECO:0000256" key="3">
    <source>
        <dbReference type="ARBA" id="ARBA00022801"/>
    </source>
</evidence>
<organism evidence="6 7">
    <name type="scientific">Faecalibacillus intestinalis</name>
    <dbReference type="NCBI Taxonomy" id="1982626"/>
    <lineage>
        <taxon>Bacteria</taxon>
        <taxon>Bacillati</taxon>
        <taxon>Bacillota</taxon>
        <taxon>Erysipelotrichia</taxon>
        <taxon>Erysipelotrichales</taxon>
        <taxon>Coprobacillaceae</taxon>
        <taxon>Faecalibacillus</taxon>
    </lineage>
</organism>
<comment type="caution">
    <text evidence="6">The sequence shown here is derived from an EMBL/GenBank/DDBJ whole genome shotgun (WGS) entry which is preliminary data.</text>
</comment>
<proteinExistence type="inferred from homology"/>
<evidence type="ECO:0000313" key="7">
    <source>
        <dbReference type="Proteomes" id="UP000240974"/>
    </source>
</evidence>
<keyword evidence="7" id="KW-1185">Reference proteome</keyword>
<dbReference type="Gene3D" id="3.20.20.140">
    <property type="entry name" value="Metal-dependent hydrolases"/>
    <property type="match status" value="1"/>
</dbReference>
<evidence type="ECO:0000256" key="4">
    <source>
        <dbReference type="ARBA" id="ARBA00022912"/>
    </source>
</evidence>
<dbReference type="PIRSF" id="PIRSF016557">
    <property type="entry name" value="Caps_synth_CpsB"/>
    <property type="match status" value="1"/>
</dbReference>
<comment type="similarity">
    <text evidence="1">Belongs to the metallo-dependent hydrolases superfamily. CpsB/CapC family.</text>
</comment>
<evidence type="ECO:0000313" key="6">
    <source>
        <dbReference type="EMBL" id="PST40488.1"/>
    </source>
</evidence>
<name>A0A2T3FYY1_9FIRM</name>
<accession>A0A2T3FYY1</accession>
<protein>
    <recommendedName>
        <fullName evidence="2">protein-tyrosine-phosphatase</fullName>
        <ecNumber evidence="2">3.1.3.48</ecNumber>
    </recommendedName>
</protein>
<dbReference type="EMBL" id="PYLQ01000011">
    <property type="protein sequence ID" value="PST40488.1"/>
    <property type="molecule type" value="Genomic_DNA"/>
</dbReference>
<dbReference type="PANTHER" id="PTHR39181">
    <property type="entry name" value="TYROSINE-PROTEIN PHOSPHATASE YWQE"/>
    <property type="match status" value="1"/>
</dbReference>
<dbReference type="EC" id="3.1.3.48" evidence="2"/>
<gene>
    <name evidence="6" type="ORF">C7U54_08740</name>
</gene>
<dbReference type="Pfam" id="PF19567">
    <property type="entry name" value="CpsB_CapC"/>
    <property type="match status" value="1"/>
</dbReference>
<dbReference type="Proteomes" id="UP000240974">
    <property type="component" value="Unassembled WGS sequence"/>
</dbReference>